<dbReference type="RefSeq" id="WP_094416664.1">
    <property type="nucleotide sequence ID" value="NZ_NOXV01000303.1"/>
</dbReference>
<dbReference type="Proteomes" id="UP000216605">
    <property type="component" value="Unassembled WGS sequence"/>
</dbReference>
<dbReference type="AlphaFoldDB" id="A0A255YU84"/>
<dbReference type="InterPro" id="IPR025970">
    <property type="entry name" value="SusE"/>
</dbReference>
<reference evidence="3 4" key="1">
    <citation type="submission" date="2017-07" db="EMBL/GenBank/DDBJ databases">
        <title>Flavobacterium cyanobacteriorum sp. nov., isolated from cyanobacterial aggregates in a eutrophic lake.</title>
        <authorList>
            <person name="Cai H."/>
        </authorList>
    </citation>
    <scope>NUCLEOTIDE SEQUENCE [LARGE SCALE GENOMIC DNA]</scope>
    <source>
        <strain evidence="3 4">TH021</strain>
    </source>
</reference>
<feature type="chain" id="PRO_5013214070" description="SusE outer membrane protein domain-containing protein" evidence="1">
    <location>
        <begin position="23"/>
        <end position="366"/>
    </location>
</feature>
<dbReference type="GO" id="GO:0019867">
    <property type="term" value="C:outer membrane"/>
    <property type="evidence" value="ECO:0007669"/>
    <property type="project" value="InterPro"/>
</dbReference>
<dbReference type="Pfam" id="PF14292">
    <property type="entry name" value="SusE"/>
    <property type="match status" value="1"/>
</dbReference>
<feature type="domain" description="SusE outer membrane protein" evidence="2">
    <location>
        <begin position="22"/>
        <end position="128"/>
    </location>
</feature>
<dbReference type="PROSITE" id="PS51257">
    <property type="entry name" value="PROKAR_LIPOPROTEIN"/>
    <property type="match status" value="1"/>
</dbReference>
<feature type="signal peptide" evidence="1">
    <location>
        <begin position="1"/>
        <end position="22"/>
    </location>
</feature>
<dbReference type="GO" id="GO:2001070">
    <property type="term" value="F:starch binding"/>
    <property type="evidence" value="ECO:0007669"/>
    <property type="project" value="InterPro"/>
</dbReference>
<dbReference type="OrthoDB" id="975117at2"/>
<gene>
    <name evidence="3" type="ORF">CHU92_14095</name>
</gene>
<name>A0A255YU84_9FLAO</name>
<proteinExistence type="predicted"/>
<comment type="caution">
    <text evidence="3">The sequence shown here is derived from an EMBL/GenBank/DDBJ whole genome shotgun (WGS) entry which is preliminary data.</text>
</comment>
<organism evidence="3 4">
    <name type="scientific">Flavobacterium cyanobacteriorum</name>
    <dbReference type="NCBI Taxonomy" id="2022802"/>
    <lineage>
        <taxon>Bacteria</taxon>
        <taxon>Pseudomonadati</taxon>
        <taxon>Bacteroidota</taxon>
        <taxon>Flavobacteriia</taxon>
        <taxon>Flavobacteriales</taxon>
        <taxon>Flavobacteriaceae</taxon>
        <taxon>Flavobacterium</taxon>
    </lineage>
</organism>
<evidence type="ECO:0000259" key="2">
    <source>
        <dbReference type="Pfam" id="PF14292"/>
    </source>
</evidence>
<keyword evidence="4" id="KW-1185">Reference proteome</keyword>
<evidence type="ECO:0000256" key="1">
    <source>
        <dbReference type="SAM" id="SignalP"/>
    </source>
</evidence>
<dbReference type="EMBL" id="NOXV01000303">
    <property type="protein sequence ID" value="OYQ32215.1"/>
    <property type="molecule type" value="Genomic_DNA"/>
</dbReference>
<sequence length="366" mass="39427">MKKKLNLTFITLLFLTVMSCSDDDNTVASPSNAPQLIAPENNTSIVLDPEFASNPAITFVWNHAGYNVATEIDYKVEVATAGSNFAEPTQAGATTSNRFLVLSVADLNAAALEAGLTPFEAGNLNVRVTATLGDNADMPMISNVITISVTPYTTENPKLYIRGNFLSDSGYGPNWGDNTNPPFIAGDGFGSPSYEGFIYMNNPNPEFKLIPNAVNFEGDYGDANASGNSGNLIQEGESNIKVSGAGYYLVRANTDALTYNVIPTEWGIVGNATPGGWGNSTPMTYDPATKKWSVTLMLTAQAAPDNGFKFRANNQWTYNFGDNVLNDPERKLRYDGVNIGVATTGMYTVTLDLSNPRNYSYTITPQ</sequence>
<evidence type="ECO:0000313" key="3">
    <source>
        <dbReference type="EMBL" id="OYQ32215.1"/>
    </source>
</evidence>
<dbReference type="Gene3D" id="2.60.40.3620">
    <property type="match status" value="2"/>
</dbReference>
<keyword evidence="1" id="KW-0732">Signal</keyword>
<accession>A0A255YU84</accession>
<dbReference type="CDD" id="cd12956">
    <property type="entry name" value="CBM_SusE-F_like"/>
    <property type="match status" value="1"/>
</dbReference>
<protein>
    <recommendedName>
        <fullName evidence="2">SusE outer membrane protein domain-containing protein</fullName>
    </recommendedName>
</protein>
<evidence type="ECO:0000313" key="4">
    <source>
        <dbReference type="Proteomes" id="UP000216605"/>
    </source>
</evidence>